<accession>A0ABQ9ZDK6</accession>
<feature type="compositionally biased region" description="Polar residues" evidence="1">
    <location>
        <begin position="36"/>
        <end position="59"/>
    </location>
</feature>
<sequence length="59" mass="6682">MGGVSEGKNVFLKKKKVGQIEDDDRKCHISTRYKNRQNSSSRSGEVVSQWSDPVTQLDQ</sequence>
<reference evidence="2 3" key="1">
    <citation type="journal article" date="2023" name="Nucleic Acids Res.">
        <title>The hologenome of Daphnia magna reveals possible DNA methylation and microbiome-mediated evolution of the host genome.</title>
        <authorList>
            <person name="Chaturvedi A."/>
            <person name="Li X."/>
            <person name="Dhandapani V."/>
            <person name="Marshall H."/>
            <person name="Kissane S."/>
            <person name="Cuenca-Cambronero M."/>
            <person name="Asole G."/>
            <person name="Calvet F."/>
            <person name="Ruiz-Romero M."/>
            <person name="Marangio P."/>
            <person name="Guigo R."/>
            <person name="Rago D."/>
            <person name="Mirbahai L."/>
            <person name="Eastwood N."/>
            <person name="Colbourne J.K."/>
            <person name="Zhou J."/>
            <person name="Mallon E."/>
            <person name="Orsini L."/>
        </authorList>
    </citation>
    <scope>NUCLEOTIDE SEQUENCE [LARGE SCALE GENOMIC DNA]</scope>
    <source>
        <strain evidence="2">LRV0_1</strain>
    </source>
</reference>
<protein>
    <submittedName>
        <fullName evidence="2">Uncharacterized protein</fullName>
    </submittedName>
</protein>
<dbReference type="Proteomes" id="UP001234178">
    <property type="component" value="Unassembled WGS sequence"/>
</dbReference>
<evidence type="ECO:0000256" key="1">
    <source>
        <dbReference type="SAM" id="MobiDB-lite"/>
    </source>
</evidence>
<gene>
    <name evidence="2" type="ORF">OUZ56_020103</name>
</gene>
<comment type="caution">
    <text evidence="2">The sequence shown here is derived from an EMBL/GenBank/DDBJ whole genome shotgun (WGS) entry which is preliminary data.</text>
</comment>
<evidence type="ECO:0000313" key="2">
    <source>
        <dbReference type="EMBL" id="KAK4010983.1"/>
    </source>
</evidence>
<name>A0ABQ9ZDK6_9CRUS</name>
<organism evidence="2 3">
    <name type="scientific">Daphnia magna</name>
    <dbReference type="NCBI Taxonomy" id="35525"/>
    <lineage>
        <taxon>Eukaryota</taxon>
        <taxon>Metazoa</taxon>
        <taxon>Ecdysozoa</taxon>
        <taxon>Arthropoda</taxon>
        <taxon>Crustacea</taxon>
        <taxon>Branchiopoda</taxon>
        <taxon>Diplostraca</taxon>
        <taxon>Cladocera</taxon>
        <taxon>Anomopoda</taxon>
        <taxon>Daphniidae</taxon>
        <taxon>Daphnia</taxon>
    </lineage>
</organism>
<proteinExistence type="predicted"/>
<dbReference type="EMBL" id="JAOYFB010000003">
    <property type="protein sequence ID" value="KAK4010983.1"/>
    <property type="molecule type" value="Genomic_DNA"/>
</dbReference>
<keyword evidence="3" id="KW-1185">Reference proteome</keyword>
<feature type="region of interest" description="Disordered" evidence="1">
    <location>
        <begin position="28"/>
        <end position="59"/>
    </location>
</feature>
<evidence type="ECO:0000313" key="3">
    <source>
        <dbReference type="Proteomes" id="UP001234178"/>
    </source>
</evidence>